<feature type="compositionally biased region" description="Low complexity" evidence="2">
    <location>
        <begin position="29"/>
        <end position="38"/>
    </location>
</feature>
<organism evidence="4 5">
    <name type="scientific">Cloeon dipterum</name>
    <dbReference type="NCBI Taxonomy" id="197152"/>
    <lineage>
        <taxon>Eukaryota</taxon>
        <taxon>Metazoa</taxon>
        <taxon>Ecdysozoa</taxon>
        <taxon>Arthropoda</taxon>
        <taxon>Hexapoda</taxon>
        <taxon>Insecta</taxon>
        <taxon>Pterygota</taxon>
        <taxon>Palaeoptera</taxon>
        <taxon>Ephemeroptera</taxon>
        <taxon>Pisciforma</taxon>
        <taxon>Baetidae</taxon>
        <taxon>Cloeon</taxon>
    </lineage>
</organism>
<sequence>MAKMRKEKVRSKPAKPRIDPKSATEGDAADPADAPAGDEVQAPAAKPDFGIPQYVNDIRNKILRRELVQKLKRKAKKEKKKLRAELAEKGVPKQVPRTIESTREKDETTVQIPETTEEDLEEVQLDLQNDELSQYFEQSYEPKVLVTYADNANKKSVSFGHELCRIIPNSHSFFRKRASIKKIVESCKKEGSYTDIVVINENMNKPNGLLLIHLPDGPTAHFRLSNVKLSRKMHIKVDRREFTQHRPEVILNNFTTRLGYTVSRMLAAIFHYDPDYKGRRAVTFHNQRDYIFFRHHRYEFKNREKVKLREMGPRFTLKLRSLQQGTFDSKFGDYEWMISGRRHDMETSRRRFFL</sequence>
<dbReference type="PROSITE" id="PS50833">
    <property type="entry name" value="BRIX"/>
    <property type="match status" value="1"/>
</dbReference>
<dbReference type="GO" id="GO:0000460">
    <property type="term" value="P:maturation of 5.8S rRNA"/>
    <property type="evidence" value="ECO:0007669"/>
    <property type="project" value="TreeGrafter"/>
</dbReference>
<dbReference type="Gene3D" id="3.40.50.10480">
    <property type="entry name" value="Probable brix-domain ribosomal biogenesis protein"/>
    <property type="match status" value="1"/>
</dbReference>
<dbReference type="SMART" id="SM00879">
    <property type="entry name" value="Brix"/>
    <property type="match status" value="1"/>
</dbReference>
<dbReference type="EMBL" id="CADEPI010000107">
    <property type="protein sequence ID" value="CAB3375074.1"/>
    <property type="molecule type" value="Genomic_DNA"/>
</dbReference>
<comment type="caution">
    <text evidence="4">The sequence shown here is derived from an EMBL/GenBank/DDBJ whole genome shotgun (WGS) entry which is preliminary data.</text>
</comment>
<dbReference type="PANTHER" id="PTHR22734:SF3">
    <property type="entry name" value="RIBOSOME PRODUCTION FACTOR 1"/>
    <property type="match status" value="1"/>
</dbReference>
<feature type="coiled-coil region" evidence="1">
    <location>
        <begin position="60"/>
        <end position="88"/>
    </location>
</feature>
<dbReference type="Proteomes" id="UP000494165">
    <property type="component" value="Unassembled WGS sequence"/>
</dbReference>
<feature type="region of interest" description="Disordered" evidence="2">
    <location>
        <begin position="1"/>
        <end position="51"/>
    </location>
</feature>
<proteinExistence type="predicted"/>
<dbReference type="InterPro" id="IPR007109">
    <property type="entry name" value="Brix"/>
</dbReference>
<evidence type="ECO:0000313" key="5">
    <source>
        <dbReference type="Proteomes" id="UP000494165"/>
    </source>
</evidence>
<dbReference type="FunFam" id="3.40.50.10480:FF:000002">
    <property type="entry name" value="Ribosome production factor 1"/>
    <property type="match status" value="1"/>
</dbReference>
<dbReference type="GO" id="GO:0030687">
    <property type="term" value="C:preribosome, large subunit precursor"/>
    <property type="evidence" value="ECO:0007669"/>
    <property type="project" value="TreeGrafter"/>
</dbReference>
<name>A0A8S1D0R5_9INSE</name>
<dbReference type="GO" id="GO:0000470">
    <property type="term" value="P:maturation of LSU-rRNA"/>
    <property type="evidence" value="ECO:0007669"/>
    <property type="project" value="TreeGrafter"/>
</dbReference>
<evidence type="ECO:0000256" key="2">
    <source>
        <dbReference type="SAM" id="MobiDB-lite"/>
    </source>
</evidence>
<evidence type="ECO:0000256" key="1">
    <source>
        <dbReference type="SAM" id="Coils"/>
    </source>
</evidence>
<dbReference type="SUPFAM" id="SSF52954">
    <property type="entry name" value="Class II aaRS ABD-related"/>
    <property type="match status" value="1"/>
</dbReference>
<dbReference type="OrthoDB" id="264354at2759"/>
<evidence type="ECO:0000259" key="3">
    <source>
        <dbReference type="PROSITE" id="PS50833"/>
    </source>
</evidence>
<dbReference type="GO" id="GO:0005730">
    <property type="term" value="C:nucleolus"/>
    <property type="evidence" value="ECO:0007669"/>
    <property type="project" value="TreeGrafter"/>
</dbReference>
<accession>A0A8S1D0R5</accession>
<dbReference type="InterPro" id="IPR044281">
    <property type="entry name" value="IMP4/RPF1"/>
</dbReference>
<dbReference type="Pfam" id="PF04427">
    <property type="entry name" value="Brix"/>
    <property type="match status" value="1"/>
</dbReference>
<reference evidence="4 5" key="1">
    <citation type="submission" date="2020-04" db="EMBL/GenBank/DDBJ databases">
        <authorList>
            <person name="Alioto T."/>
            <person name="Alioto T."/>
            <person name="Gomez Garrido J."/>
        </authorList>
    </citation>
    <scope>NUCLEOTIDE SEQUENCE [LARGE SCALE GENOMIC DNA]</scope>
</reference>
<feature type="compositionally biased region" description="Basic residues" evidence="2">
    <location>
        <begin position="1"/>
        <end position="15"/>
    </location>
</feature>
<gene>
    <name evidence="4" type="ORF">CLODIP_2_CD13029</name>
</gene>
<feature type="domain" description="Brix" evidence="3">
    <location>
        <begin position="142"/>
        <end position="328"/>
    </location>
</feature>
<dbReference type="AlphaFoldDB" id="A0A8S1D0R5"/>
<keyword evidence="5" id="KW-1185">Reference proteome</keyword>
<evidence type="ECO:0000313" key="4">
    <source>
        <dbReference type="EMBL" id="CAB3375074.1"/>
    </source>
</evidence>
<protein>
    <recommendedName>
        <fullName evidence="3">Brix domain-containing protein</fullName>
    </recommendedName>
</protein>
<keyword evidence="1" id="KW-0175">Coiled coil</keyword>
<dbReference type="PANTHER" id="PTHR22734">
    <property type="entry name" value="U3 SMALL NUCLEOLAR RIBONUCLEOPROTEIN PROTEIN IMP4"/>
    <property type="match status" value="1"/>
</dbReference>
<dbReference type="GO" id="GO:0042134">
    <property type="term" value="F:rRNA primary transcript binding"/>
    <property type="evidence" value="ECO:0007669"/>
    <property type="project" value="InterPro"/>
</dbReference>